<gene>
    <name evidence="2" type="ORF">OKA104_LOCUS9854</name>
</gene>
<evidence type="ECO:0000313" key="3">
    <source>
        <dbReference type="Proteomes" id="UP000663881"/>
    </source>
</evidence>
<feature type="compositionally biased region" description="Polar residues" evidence="1">
    <location>
        <begin position="39"/>
        <end position="50"/>
    </location>
</feature>
<proteinExistence type="predicted"/>
<comment type="caution">
    <text evidence="2">The sequence shown here is derived from an EMBL/GenBank/DDBJ whole genome shotgun (WGS) entry which is preliminary data.</text>
</comment>
<dbReference type="Proteomes" id="UP000663881">
    <property type="component" value="Unassembled WGS sequence"/>
</dbReference>
<dbReference type="EMBL" id="CAJOAY010000426">
    <property type="protein sequence ID" value="CAF3662284.1"/>
    <property type="molecule type" value="Genomic_DNA"/>
</dbReference>
<feature type="non-terminal residue" evidence="2">
    <location>
        <position position="1"/>
    </location>
</feature>
<protein>
    <submittedName>
        <fullName evidence="2">Uncharacterized protein</fullName>
    </submittedName>
</protein>
<dbReference type="AlphaFoldDB" id="A0A818RRX7"/>
<accession>A0A818RRX7</accession>
<evidence type="ECO:0000313" key="2">
    <source>
        <dbReference type="EMBL" id="CAF3662284.1"/>
    </source>
</evidence>
<sequence>MTTTGPPNPSPLPEKMINPIFPPTSQSTSNGIRPPSFPPNSSTLSAQFPPQINAPIFPPNIQPLSNINNIRINSTSSPSPSP</sequence>
<reference evidence="2" key="1">
    <citation type="submission" date="2021-02" db="EMBL/GenBank/DDBJ databases">
        <authorList>
            <person name="Nowell W R."/>
        </authorList>
    </citation>
    <scope>NUCLEOTIDE SEQUENCE</scope>
</reference>
<feature type="compositionally biased region" description="Pro residues" evidence="1">
    <location>
        <begin position="1"/>
        <end position="12"/>
    </location>
</feature>
<feature type="region of interest" description="Disordered" evidence="1">
    <location>
        <begin position="1"/>
        <end position="54"/>
    </location>
</feature>
<name>A0A818RRX7_9BILA</name>
<evidence type="ECO:0000256" key="1">
    <source>
        <dbReference type="SAM" id="MobiDB-lite"/>
    </source>
</evidence>
<organism evidence="2 3">
    <name type="scientific">Adineta steineri</name>
    <dbReference type="NCBI Taxonomy" id="433720"/>
    <lineage>
        <taxon>Eukaryota</taxon>
        <taxon>Metazoa</taxon>
        <taxon>Spiralia</taxon>
        <taxon>Gnathifera</taxon>
        <taxon>Rotifera</taxon>
        <taxon>Eurotatoria</taxon>
        <taxon>Bdelloidea</taxon>
        <taxon>Adinetida</taxon>
        <taxon>Adinetidae</taxon>
        <taxon>Adineta</taxon>
    </lineage>
</organism>